<keyword evidence="1" id="KW-0812">Transmembrane</keyword>
<sequence>MTMTKDHIGGLIFLLLSIAYGYYARQIPLLPGDEFEPFHAQSLPNALAIIGAALAFVLLITASKQPDDRLRLSGYHFLLVAKLLLLTVAFALALNWIGFLLATLLFLIGGYWLLGERRIKVLLIASVPFAVAIWFILTQLLDIYLAPGRLFAGLGG</sequence>
<feature type="domain" description="DUF1468" evidence="2">
    <location>
        <begin position="8"/>
        <end position="145"/>
    </location>
</feature>
<protein>
    <submittedName>
        <fullName evidence="3">Tripartite tricarboxylate transporter TctB family protein</fullName>
    </submittedName>
</protein>
<dbReference type="InterPro" id="IPR009936">
    <property type="entry name" value="DUF1468"/>
</dbReference>
<comment type="caution">
    <text evidence="3">The sequence shown here is derived from an EMBL/GenBank/DDBJ whole genome shotgun (WGS) entry which is preliminary data.</text>
</comment>
<keyword evidence="1" id="KW-0472">Membrane</keyword>
<name>A0A437Q4R8_9GAMM</name>
<accession>A0A437Q4R8</accession>
<feature type="transmembrane region" description="Helical" evidence="1">
    <location>
        <begin position="96"/>
        <end position="114"/>
    </location>
</feature>
<feature type="transmembrane region" description="Helical" evidence="1">
    <location>
        <begin position="45"/>
        <end position="62"/>
    </location>
</feature>
<dbReference type="AlphaFoldDB" id="A0A437Q4R8"/>
<evidence type="ECO:0000256" key="1">
    <source>
        <dbReference type="SAM" id="Phobius"/>
    </source>
</evidence>
<evidence type="ECO:0000313" key="4">
    <source>
        <dbReference type="Proteomes" id="UP000282818"/>
    </source>
</evidence>
<dbReference type="Pfam" id="PF07331">
    <property type="entry name" value="TctB"/>
    <property type="match status" value="1"/>
</dbReference>
<reference evidence="3 4" key="1">
    <citation type="submission" date="2019-01" db="EMBL/GenBank/DDBJ databases">
        <authorList>
            <person name="Chen W.-M."/>
        </authorList>
    </citation>
    <scope>NUCLEOTIDE SEQUENCE [LARGE SCALE GENOMIC DNA]</scope>
    <source>
        <strain evidence="3 4">HPM-16</strain>
    </source>
</reference>
<feature type="transmembrane region" description="Helical" evidence="1">
    <location>
        <begin position="121"/>
        <end position="141"/>
    </location>
</feature>
<feature type="transmembrane region" description="Helical" evidence="1">
    <location>
        <begin position="74"/>
        <end position="90"/>
    </location>
</feature>
<evidence type="ECO:0000313" key="3">
    <source>
        <dbReference type="EMBL" id="RVU29510.1"/>
    </source>
</evidence>
<dbReference type="Proteomes" id="UP000282818">
    <property type="component" value="Unassembled WGS sequence"/>
</dbReference>
<proteinExistence type="predicted"/>
<gene>
    <name evidence="3" type="ORF">EOE65_16335</name>
</gene>
<dbReference type="RefSeq" id="WP_127695713.1">
    <property type="nucleotide sequence ID" value="NZ_SACQ01000009.1"/>
</dbReference>
<dbReference type="EMBL" id="SACQ01000009">
    <property type="protein sequence ID" value="RVU29510.1"/>
    <property type="molecule type" value="Genomic_DNA"/>
</dbReference>
<organism evidence="3 4">
    <name type="scientific">Neptunomonas marina</name>
    <dbReference type="NCBI Taxonomy" id="1815562"/>
    <lineage>
        <taxon>Bacteria</taxon>
        <taxon>Pseudomonadati</taxon>
        <taxon>Pseudomonadota</taxon>
        <taxon>Gammaproteobacteria</taxon>
        <taxon>Oceanospirillales</taxon>
        <taxon>Oceanospirillaceae</taxon>
        <taxon>Neptunomonas</taxon>
    </lineage>
</organism>
<keyword evidence="1" id="KW-1133">Transmembrane helix</keyword>
<evidence type="ECO:0000259" key="2">
    <source>
        <dbReference type="Pfam" id="PF07331"/>
    </source>
</evidence>
<keyword evidence="4" id="KW-1185">Reference proteome</keyword>